<dbReference type="InterPro" id="IPR029071">
    <property type="entry name" value="Ubiquitin-like_domsf"/>
</dbReference>
<evidence type="ECO:0000313" key="2">
    <source>
        <dbReference type="EMBL" id="KAF6032324.1"/>
    </source>
</evidence>
<dbReference type="SUPFAM" id="SSF47031">
    <property type="entry name" value="Second domain of FERM"/>
    <property type="match status" value="1"/>
</dbReference>
<dbReference type="CDD" id="cd01765">
    <property type="entry name" value="FERM_F0_F1"/>
    <property type="match status" value="1"/>
</dbReference>
<dbReference type="InterPro" id="IPR035963">
    <property type="entry name" value="FERM_2"/>
</dbReference>
<dbReference type="SUPFAM" id="SSF54236">
    <property type="entry name" value="Ubiquitin-like"/>
    <property type="match status" value="1"/>
</dbReference>
<dbReference type="Gene3D" id="3.10.20.90">
    <property type="entry name" value="Phosphatidylinositol 3-kinase Catalytic Subunit, Chain A, domain 1"/>
    <property type="match status" value="1"/>
</dbReference>
<sequence>MVKCVVNLLDDEKHNAEVAKTALGKDLFESVKEKLQLSEEADYFSISYKEPKSQHRRWIDMEKRIDKQMEGHQQPFEFSFELKFYPPVPENLNEDLTRYFIVLQIRKDLWTDRLPASFHTLAILGSYTVQSELGDHDKNLHYGIDYLRPYSFAPYTSDELLFRIADLHRAHRLELSSLS</sequence>
<dbReference type="PROSITE" id="PS50057">
    <property type="entry name" value="FERM_3"/>
    <property type="match status" value="1"/>
</dbReference>
<dbReference type="GO" id="GO:0005886">
    <property type="term" value="C:plasma membrane"/>
    <property type="evidence" value="ECO:0007669"/>
    <property type="project" value="TreeGrafter"/>
</dbReference>
<dbReference type="PANTHER" id="PTHR23280">
    <property type="entry name" value="4.1 G PROTEIN"/>
    <property type="match status" value="1"/>
</dbReference>
<dbReference type="EMBL" id="VXIV02001514">
    <property type="protein sequence ID" value="KAF6032324.1"/>
    <property type="molecule type" value="Genomic_DNA"/>
</dbReference>
<dbReference type="InterPro" id="IPR014352">
    <property type="entry name" value="FERM/acyl-CoA-bd_prot_sf"/>
</dbReference>
<dbReference type="InterPro" id="IPR018979">
    <property type="entry name" value="FERM_N"/>
</dbReference>
<dbReference type="Pfam" id="PF09379">
    <property type="entry name" value="FERM_N"/>
    <property type="match status" value="1"/>
</dbReference>
<keyword evidence="3" id="KW-1185">Reference proteome</keyword>
<dbReference type="InterPro" id="IPR019748">
    <property type="entry name" value="FERM_central"/>
</dbReference>
<dbReference type="PRINTS" id="PR00935">
    <property type="entry name" value="BAND41"/>
</dbReference>
<name>A0A7J7K317_BUGNE</name>
<dbReference type="AlphaFoldDB" id="A0A7J7K317"/>
<dbReference type="InterPro" id="IPR019749">
    <property type="entry name" value="Band_41_domain"/>
</dbReference>
<reference evidence="2" key="1">
    <citation type="submission" date="2020-06" db="EMBL/GenBank/DDBJ databases">
        <title>Draft genome of Bugula neritina, a colonial animal packing powerful symbionts and potential medicines.</title>
        <authorList>
            <person name="Rayko M."/>
        </authorList>
    </citation>
    <scope>NUCLEOTIDE SEQUENCE [LARGE SCALE GENOMIC DNA]</scope>
    <source>
        <strain evidence="2">Kwan_BN1</strain>
    </source>
</reference>
<evidence type="ECO:0000259" key="1">
    <source>
        <dbReference type="PROSITE" id="PS50057"/>
    </source>
</evidence>
<accession>A0A7J7K317</accession>
<proteinExistence type="predicted"/>
<dbReference type="GO" id="GO:0005856">
    <property type="term" value="C:cytoskeleton"/>
    <property type="evidence" value="ECO:0007669"/>
    <property type="project" value="TreeGrafter"/>
</dbReference>
<dbReference type="GO" id="GO:0031032">
    <property type="term" value="P:actomyosin structure organization"/>
    <property type="evidence" value="ECO:0007669"/>
    <property type="project" value="TreeGrafter"/>
</dbReference>
<dbReference type="Gene3D" id="1.20.80.10">
    <property type="match status" value="1"/>
</dbReference>
<dbReference type="OrthoDB" id="6589456at2759"/>
<protein>
    <submittedName>
        <fullName evidence="2">EPB41</fullName>
    </submittedName>
</protein>
<dbReference type="PANTHER" id="PTHR23280:SF21">
    <property type="entry name" value="PROTEIN 4.1 HOMOLOG"/>
    <property type="match status" value="1"/>
</dbReference>
<evidence type="ECO:0000313" key="3">
    <source>
        <dbReference type="Proteomes" id="UP000593567"/>
    </source>
</evidence>
<dbReference type="CDD" id="cd14473">
    <property type="entry name" value="FERM_B-lobe"/>
    <property type="match status" value="1"/>
</dbReference>
<dbReference type="Proteomes" id="UP000593567">
    <property type="component" value="Unassembled WGS sequence"/>
</dbReference>
<feature type="domain" description="FERM" evidence="1">
    <location>
        <begin position="2"/>
        <end position="179"/>
    </location>
</feature>
<gene>
    <name evidence="2" type="ORF">EB796_009345</name>
</gene>
<dbReference type="Pfam" id="PF00373">
    <property type="entry name" value="FERM_M"/>
    <property type="match status" value="1"/>
</dbReference>
<dbReference type="SMART" id="SM00295">
    <property type="entry name" value="B41"/>
    <property type="match status" value="1"/>
</dbReference>
<organism evidence="2 3">
    <name type="scientific">Bugula neritina</name>
    <name type="common">Brown bryozoan</name>
    <name type="synonym">Sertularia neritina</name>
    <dbReference type="NCBI Taxonomy" id="10212"/>
    <lineage>
        <taxon>Eukaryota</taxon>
        <taxon>Metazoa</taxon>
        <taxon>Spiralia</taxon>
        <taxon>Lophotrochozoa</taxon>
        <taxon>Bryozoa</taxon>
        <taxon>Gymnolaemata</taxon>
        <taxon>Cheilostomatida</taxon>
        <taxon>Flustrina</taxon>
        <taxon>Buguloidea</taxon>
        <taxon>Bugulidae</taxon>
        <taxon>Bugula</taxon>
    </lineage>
</organism>
<dbReference type="InterPro" id="IPR000299">
    <property type="entry name" value="FERM_domain"/>
</dbReference>
<comment type="caution">
    <text evidence="2">The sequence shown here is derived from an EMBL/GenBank/DDBJ whole genome shotgun (WGS) entry which is preliminary data.</text>
</comment>